<dbReference type="SUPFAM" id="SSF52833">
    <property type="entry name" value="Thioredoxin-like"/>
    <property type="match status" value="1"/>
</dbReference>
<dbReference type="InterPro" id="IPR036249">
    <property type="entry name" value="Thioredoxin-like_sf"/>
</dbReference>
<name>F6BGC5_THEXL</name>
<dbReference type="KEGG" id="txy:Thexy_0287"/>
<dbReference type="Pfam" id="PF14595">
    <property type="entry name" value="Thioredoxin_9"/>
    <property type="match status" value="1"/>
</dbReference>
<gene>
    <name evidence="1" type="ordered locus">Thexy_0287</name>
</gene>
<organism evidence="1 2">
    <name type="scientific">Thermoanaerobacterium xylanolyticum (strain ATCC 49914 / DSM 7097 / LX-11)</name>
    <dbReference type="NCBI Taxonomy" id="858215"/>
    <lineage>
        <taxon>Bacteria</taxon>
        <taxon>Bacillati</taxon>
        <taxon>Bacillota</taxon>
        <taxon>Clostridia</taxon>
        <taxon>Thermoanaerobacterales</taxon>
        <taxon>Thermoanaerobacteraceae</taxon>
        <taxon>Thermoanaerobacterium</taxon>
    </lineage>
</organism>
<evidence type="ECO:0008006" key="3">
    <source>
        <dbReference type="Google" id="ProtNLM"/>
    </source>
</evidence>
<accession>F6BGC5</accession>
<reference evidence="1" key="1">
    <citation type="submission" date="2011-05" db="EMBL/GenBank/DDBJ databases">
        <title>Complete sequence of Thermoanaerobacterium xylanolyticum LX-11.</title>
        <authorList>
            <consortium name="US DOE Joint Genome Institute"/>
            <person name="Lucas S."/>
            <person name="Han J."/>
            <person name="Lapidus A."/>
            <person name="Cheng J.-F."/>
            <person name="Goodwin L."/>
            <person name="Pitluck S."/>
            <person name="Peters L."/>
            <person name="Mikhailova N."/>
            <person name="Lu M."/>
            <person name="Han C."/>
            <person name="Tapia R."/>
            <person name="Land M."/>
            <person name="Hauser L."/>
            <person name="Kyrpides N."/>
            <person name="Ivanova N."/>
            <person name="Pagani I."/>
            <person name="Hemme C."/>
            <person name="Woyke T."/>
        </authorList>
    </citation>
    <scope>NUCLEOTIDE SEQUENCE</scope>
    <source>
        <strain evidence="1">LX-11</strain>
    </source>
</reference>
<keyword evidence="2" id="KW-1185">Reference proteome</keyword>
<evidence type="ECO:0000313" key="1">
    <source>
        <dbReference type="EMBL" id="AEF16343.1"/>
    </source>
</evidence>
<evidence type="ECO:0000313" key="2">
    <source>
        <dbReference type="Proteomes" id="UP000007239"/>
    </source>
</evidence>
<dbReference type="EMBL" id="CP002739">
    <property type="protein sequence ID" value="AEF16343.1"/>
    <property type="molecule type" value="Genomic_DNA"/>
</dbReference>
<dbReference type="STRING" id="858215.Thexy_0287"/>
<sequence>MDINKLFDSGISFDEFIKSGDNKKTEIFKNRFEIVNIDESIKNIKNSSMVSNVLAFAESWCPDCQVSLPIMAKICAILGIDFRILKRKGHEEDMMTFCKDKEAKIPTFVFLDYDFNVLDIWIERPKIIKELVGKGDNSFRIGYVNGEYDKEIIDELLEKISRS</sequence>
<protein>
    <recommendedName>
        <fullName evidence="3">Thioredoxin domain-containing protein</fullName>
    </recommendedName>
</protein>
<dbReference type="HOGENOM" id="CLU_133126_0_0_9"/>
<dbReference type="RefSeq" id="WP_013787103.1">
    <property type="nucleotide sequence ID" value="NC_015555.1"/>
</dbReference>
<dbReference type="AlphaFoldDB" id="F6BGC5"/>
<dbReference type="Gene3D" id="3.40.30.10">
    <property type="entry name" value="Glutaredoxin"/>
    <property type="match status" value="1"/>
</dbReference>
<dbReference type="eggNOG" id="COG0526">
    <property type="taxonomic scope" value="Bacteria"/>
</dbReference>
<dbReference type="Proteomes" id="UP000007239">
    <property type="component" value="Chromosome"/>
</dbReference>
<proteinExistence type="predicted"/>